<dbReference type="RefSeq" id="WP_012186679.1">
    <property type="nucleotide sequence ID" value="NC_009954.1"/>
</dbReference>
<dbReference type="GeneID" id="5709242"/>
<dbReference type="SUPFAM" id="SSF46785">
    <property type="entry name" value="Winged helix' DNA-binding domain"/>
    <property type="match status" value="1"/>
</dbReference>
<name>A8M9Y9_CALMQ</name>
<dbReference type="Gene3D" id="1.10.10.10">
    <property type="entry name" value="Winged helix-like DNA-binding domain superfamily/Winged helix DNA-binding domain"/>
    <property type="match status" value="1"/>
</dbReference>
<dbReference type="OrthoDB" id="56898at2157"/>
<evidence type="ECO:0000256" key="1">
    <source>
        <dbReference type="ARBA" id="ARBA00023015"/>
    </source>
</evidence>
<dbReference type="PROSITE" id="PS50949">
    <property type="entry name" value="HTH_GNTR"/>
    <property type="match status" value="1"/>
</dbReference>
<evidence type="ECO:0000256" key="3">
    <source>
        <dbReference type="ARBA" id="ARBA00023163"/>
    </source>
</evidence>
<dbReference type="Pfam" id="PF00392">
    <property type="entry name" value="GntR"/>
    <property type="match status" value="1"/>
</dbReference>
<dbReference type="SMART" id="SM00895">
    <property type="entry name" value="FCD"/>
    <property type="match status" value="1"/>
</dbReference>
<dbReference type="GO" id="GO:0003700">
    <property type="term" value="F:DNA-binding transcription factor activity"/>
    <property type="evidence" value="ECO:0007669"/>
    <property type="project" value="InterPro"/>
</dbReference>
<dbReference type="PANTHER" id="PTHR43537:SF5">
    <property type="entry name" value="UXU OPERON TRANSCRIPTIONAL REGULATOR"/>
    <property type="match status" value="1"/>
</dbReference>
<dbReference type="AlphaFoldDB" id="A8M9Y9"/>
<dbReference type="EMBL" id="CP000852">
    <property type="protein sequence ID" value="ABW02460.1"/>
    <property type="molecule type" value="Genomic_DNA"/>
</dbReference>
<feature type="domain" description="HTH gntR-type" evidence="4">
    <location>
        <begin position="4"/>
        <end position="70"/>
    </location>
</feature>
<organism evidence="5 6">
    <name type="scientific">Caldivirga maquilingensis (strain ATCC 700844 / DSM 13496 / JCM 10307 / IC-167)</name>
    <dbReference type="NCBI Taxonomy" id="397948"/>
    <lineage>
        <taxon>Archaea</taxon>
        <taxon>Thermoproteota</taxon>
        <taxon>Thermoprotei</taxon>
        <taxon>Thermoproteales</taxon>
        <taxon>Thermoproteaceae</taxon>
        <taxon>Caldivirga</taxon>
    </lineage>
</organism>
<dbReference type="PRINTS" id="PR00035">
    <property type="entry name" value="HTHGNTR"/>
</dbReference>
<gene>
    <name evidence="5" type="ordered locus">Cmaq_1637</name>
</gene>
<dbReference type="CDD" id="cd07377">
    <property type="entry name" value="WHTH_GntR"/>
    <property type="match status" value="1"/>
</dbReference>
<reference evidence="5 6" key="1">
    <citation type="submission" date="2007-10" db="EMBL/GenBank/DDBJ databases">
        <title>Complete sequence of Caldivirga maquilingensis IC-167.</title>
        <authorList>
            <consortium name="US DOE Joint Genome Institute"/>
            <person name="Copeland A."/>
            <person name="Lucas S."/>
            <person name="Lapidus A."/>
            <person name="Barry K."/>
            <person name="Glavina del Rio T."/>
            <person name="Dalin E."/>
            <person name="Tice H."/>
            <person name="Pitluck S."/>
            <person name="Saunders E."/>
            <person name="Brettin T."/>
            <person name="Bruce D."/>
            <person name="Detter J.C."/>
            <person name="Han C."/>
            <person name="Schmutz J."/>
            <person name="Larimer F."/>
            <person name="Land M."/>
            <person name="Hauser L."/>
            <person name="Kyrpides N."/>
            <person name="Ivanova N."/>
            <person name="Biddle J.F."/>
            <person name="Zhang Z."/>
            <person name="Fitz-Gibbon S.T."/>
            <person name="Lowe T.M."/>
            <person name="Saltikov C."/>
            <person name="House C.H."/>
            <person name="Richardson P."/>
        </authorList>
    </citation>
    <scope>NUCLEOTIDE SEQUENCE [LARGE SCALE GENOMIC DNA]</scope>
    <source>
        <strain evidence="6">ATCC 700844 / DSM 13496 / JCM 10307 / IC-167</strain>
    </source>
</reference>
<dbReference type="InterPro" id="IPR000524">
    <property type="entry name" value="Tscrpt_reg_HTH_GntR"/>
</dbReference>
<protein>
    <submittedName>
        <fullName evidence="5">Transcriptional regulator, GntR family</fullName>
    </submittedName>
</protein>
<dbReference type="Gene3D" id="1.20.120.530">
    <property type="entry name" value="GntR ligand-binding domain-like"/>
    <property type="match status" value="1"/>
</dbReference>
<dbReference type="PANTHER" id="PTHR43537">
    <property type="entry name" value="TRANSCRIPTIONAL REGULATOR, GNTR FAMILY"/>
    <property type="match status" value="1"/>
</dbReference>
<dbReference type="KEGG" id="cma:Cmaq_1637"/>
<accession>A8M9Y9</accession>
<evidence type="ECO:0000256" key="2">
    <source>
        <dbReference type="ARBA" id="ARBA00023125"/>
    </source>
</evidence>
<dbReference type="InterPro" id="IPR011711">
    <property type="entry name" value="GntR_C"/>
</dbReference>
<keyword evidence="2" id="KW-0238">DNA-binding</keyword>
<dbReference type="STRING" id="397948.Cmaq_1637"/>
<dbReference type="GO" id="GO:0003677">
    <property type="term" value="F:DNA binding"/>
    <property type="evidence" value="ECO:0007669"/>
    <property type="project" value="UniProtKB-KW"/>
</dbReference>
<dbReference type="InterPro" id="IPR036390">
    <property type="entry name" value="WH_DNA-bd_sf"/>
</dbReference>
<keyword evidence="3" id="KW-0804">Transcription</keyword>
<dbReference type="SMART" id="SM00345">
    <property type="entry name" value="HTH_GNTR"/>
    <property type="match status" value="1"/>
</dbReference>
<keyword evidence="1" id="KW-0805">Transcription regulation</keyword>
<dbReference type="eggNOG" id="arCOG06044">
    <property type="taxonomic scope" value="Archaea"/>
</dbReference>
<keyword evidence="6" id="KW-1185">Reference proteome</keyword>
<dbReference type="Proteomes" id="UP000001137">
    <property type="component" value="Chromosome"/>
</dbReference>
<dbReference type="InterPro" id="IPR036388">
    <property type="entry name" value="WH-like_DNA-bd_sf"/>
</dbReference>
<dbReference type="HOGENOM" id="CLU_017584_5_1_2"/>
<evidence type="ECO:0000259" key="4">
    <source>
        <dbReference type="PROSITE" id="PS50949"/>
    </source>
</evidence>
<dbReference type="InterPro" id="IPR008920">
    <property type="entry name" value="TF_FadR/GntR_C"/>
</dbReference>
<evidence type="ECO:0000313" key="6">
    <source>
        <dbReference type="Proteomes" id="UP000001137"/>
    </source>
</evidence>
<dbReference type="Pfam" id="PF07729">
    <property type="entry name" value="FCD"/>
    <property type="match status" value="1"/>
</dbReference>
<dbReference type="SUPFAM" id="SSF48008">
    <property type="entry name" value="GntR ligand-binding domain-like"/>
    <property type="match status" value="1"/>
</dbReference>
<sequence>MESKLLVNRVYEELLNAIIQGRFRPGEALREDRIASMLGASRTPVREALARLEREGFVVKDGRSYIVTPITKDDVVQLYEERIPLEAMAARLAAIRATDSQLIRMSNAIDMIKAEVMQPNPNPVKLAELNGEFHELVAEASGNKFIATTLKQIRLKLKIVRVNIFTSYSRRLEEAKEHGDVYEAIKSRNPEAAFVKMLNHEQNVLEYVKSSVLPYYF</sequence>
<proteinExistence type="predicted"/>
<evidence type="ECO:0000313" key="5">
    <source>
        <dbReference type="EMBL" id="ABW02460.1"/>
    </source>
</evidence>